<keyword evidence="3" id="KW-0560">Oxidoreductase</keyword>
<dbReference type="PANTHER" id="PTHR48105">
    <property type="entry name" value="THIOREDOXIN REDUCTASE 1-RELATED-RELATED"/>
    <property type="match status" value="1"/>
</dbReference>
<accession>A0A0A7GD96</accession>
<keyword evidence="1" id="KW-0285">Flavoprotein</keyword>
<evidence type="ECO:0000256" key="5">
    <source>
        <dbReference type="ARBA" id="ARBA00023284"/>
    </source>
</evidence>
<evidence type="ECO:0000256" key="3">
    <source>
        <dbReference type="ARBA" id="ARBA00023002"/>
    </source>
</evidence>
<organism evidence="7 8">
    <name type="scientific">Geoglobus acetivorans</name>
    <dbReference type="NCBI Taxonomy" id="565033"/>
    <lineage>
        <taxon>Archaea</taxon>
        <taxon>Methanobacteriati</taxon>
        <taxon>Methanobacteriota</taxon>
        <taxon>Archaeoglobi</taxon>
        <taxon>Archaeoglobales</taxon>
        <taxon>Archaeoglobaceae</taxon>
        <taxon>Geoglobus</taxon>
    </lineage>
</organism>
<dbReference type="PRINTS" id="PR00368">
    <property type="entry name" value="FADPNR"/>
</dbReference>
<dbReference type="PROSITE" id="PS00573">
    <property type="entry name" value="PYRIDINE_REDOX_2"/>
    <property type="match status" value="1"/>
</dbReference>
<evidence type="ECO:0000256" key="2">
    <source>
        <dbReference type="ARBA" id="ARBA00022827"/>
    </source>
</evidence>
<dbReference type="AlphaFoldDB" id="A0A0A7GD96"/>
<dbReference type="EMBL" id="CP009552">
    <property type="protein sequence ID" value="AIY90009.1"/>
    <property type="molecule type" value="Genomic_DNA"/>
</dbReference>
<dbReference type="HOGENOM" id="CLU_031864_5_3_2"/>
<dbReference type="GO" id="GO:0005737">
    <property type="term" value="C:cytoplasm"/>
    <property type="evidence" value="ECO:0007669"/>
    <property type="project" value="InterPro"/>
</dbReference>
<dbReference type="Proteomes" id="UP000030624">
    <property type="component" value="Chromosome"/>
</dbReference>
<evidence type="ECO:0000313" key="7">
    <source>
        <dbReference type="EMBL" id="AIY90009.1"/>
    </source>
</evidence>
<keyword evidence="2" id="KW-0274">FAD</keyword>
<dbReference type="InterPro" id="IPR005982">
    <property type="entry name" value="Thioredox_Rdtase"/>
</dbReference>
<evidence type="ECO:0000256" key="1">
    <source>
        <dbReference type="ARBA" id="ARBA00022630"/>
    </source>
</evidence>
<dbReference type="PRINTS" id="PR00469">
    <property type="entry name" value="PNDRDTASEII"/>
</dbReference>
<proteinExistence type="predicted"/>
<dbReference type="InterPro" id="IPR050097">
    <property type="entry name" value="Ferredoxin-NADP_redctase_2"/>
</dbReference>
<dbReference type="Pfam" id="PF07992">
    <property type="entry name" value="Pyr_redox_2"/>
    <property type="match status" value="1"/>
</dbReference>
<sequence>MSNWTGRLKPEKVYFTAILSDWKEVNIMQVMLSSDLMGKVEDVSEYDVIIIGAGPAGLTAAIYSARYGLKTAFFESVDPVSQLSLTPWIENYPGYEGSGFELLERMKNQALKFGAVHKFENVERVRKANGKFEVVADGGTYYARAIIIATGGKHKELGVPGEREFVGRGVSYCATCDGHFFRGKKVLVVGGGNTALTDAIYLKETGCDVTLVHRRDELRADRALQEEFFKREIPVIWNSVVERIEGGEKVEKVVLLNRATGEEQVVEVDGIFIAVGIRPATDIVMDLGVERDSAGYIRVDRKQRTNVDGVYAAGDCTENPLKQVVTACAEGAIAANSAFEYIKMMKS</sequence>
<dbReference type="InterPro" id="IPR023753">
    <property type="entry name" value="FAD/NAD-binding_dom"/>
</dbReference>
<gene>
    <name evidence="7" type="ORF">GACE_0963</name>
</gene>
<dbReference type="KEGG" id="gac:GACE_0963"/>
<dbReference type="GO" id="GO:0019430">
    <property type="term" value="P:removal of superoxide radicals"/>
    <property type="evidence" value="ECO:0007669"/>
    <property type="project" value="InterPro"/>
</dbReference>
<evidence type="ECO:0000313" key="8">
    <source>
        <dbReference type="Proteomes" id="UP000030624"/>
    </source>
</evidence>
<keyword evidence="5" id="KW-0676">Redox-active center</keyword>
<dbReference type="Gene3D" id="3.50.50.60">
    <property type="entry name" value="FAD/NAD(P)-binding domain"/>
    <property type="match status" value="2"/>
</dbReference>
<name>A0A0A7GD96_GEOAI</name>
<reference evidence="7 8" key="1">
    <citation type="journal article" date="2015" name="Appl. Environ. Microbiol.">
        <title>The Geoglobus acetivorans genome: Fe(III) reduction, acetate utilization, autotrophic growth, and degradation of aromatic compounds in a hyperthermophilic archaeon.</title>
        <authorList>
            <person name="Mardanov A.V."/>
            <person name="Slododkina G.B."/>
            <person name="Slobodkin A.I."/>
            <person name="Beletsky A.V."/>
            <person name="Gavrilov S.N."/>
            <person name="Kublanov I.V."/>
            <person name="Bonch-Osmolovskaya E.A."/>
            <person name="Skryabin K.G."/>
            <person name="Ravin N.V."/>
        </authorList>
    </citation>
    <scope>NUCLEOTIDE SEQUENCE [LARGE SCALE GENOMIC DNA]</scope>
    <source>
        <strain evidence="7 8">SBH6</strain>
    </source>
</reference>
<dbReference type="STRING" id="565033.GACE_0963"/>
<evidence type="ECO:0000259" key="6">
    <source>
        <dbReference type="Pfam" id="PF07992"/>
    </source>
</evidence>
<dbReference type="NCBIfam" id="TIGR01292">
    <property type="entry name" value="TRX_reduct"/>
    <property type="match status" value="1"/>
</dbReference>
<keyword evidence="4" id="KW-1015">Disulfide bond</keyword>
<protein>
    <submittedName>
        <fullName evidence="7">Thioredoxin reductase</fullName>
    </submittedName>
</protein>
<dbReference type="eggNOG" id="arCOG01296">
    <property type="taxonomic scope" value="Archaea"/>
</dbReference>
<evidence type="ECO:0000256" key="4">
    <source>
        <dbReference type="ARBA" id="ARBA00023157"/>
    </source>
</evidence>
<feature type="domain" description="FAD/NAD(P)-binding" evidence="6">
    <location>
        <begin position="46"/>
        <end position="331"/>
    </location>
</feature>
<dbReference type="InterPro" id="IPR008255">
    <property type="entry name" value="Pyr_nucl-diS_OxRdtase_2_AS"/>
</dbReference>
<dbReference type="SUPFAM" id="SSF51905">
    <property type="entry name" value="FAD/NAD(P)-binding domain"/>
    <property type="match status" value="1"/>
</dbReference>
<dbReference type="GO" id="GO:0004791">
    <property type="term" value="F:thioredoxin-disulfide reductase (NADPH) activity"/>
    <property type="evidence" value="ECO:0007669"/>
    <property type="project" value="InterPro"/>
</dbReference>
<dbReference type="InterPro" id="IPR036188">
    <property type="entry name" value="FAD/NAD-bd_sf"/>
</dbReference>